<dbReference type="CDD" id="cd18731">
    <property type="entry name" value="PIN_NgFitB-like"/>
    <property type="match status" value="1"/>
</dbReference>
<evidence type="ECO:0000256" key="1">
    <source>
        <dbReference type="ARBA" id="ARBA00001946"/>
    </source>
</evidence>
<comment type="similarity">
    <text evidence="7 8">Belongs to the PINc/VapC protein family.</text>
</comment>
<sequence length="138" mass="15070">MIVLDTNVLSELIRPVPEPKVLAWLEAQALDALFTTAISRGEMLYGGRILPGGKRREDLLQEVGAIFSTDMAGRVLPYDEAAADAYARIAAARRAQGRPASQSDMMIAGIVHSHGARLATRNVRDFEDCGIEVVDPWH</sequence>
<feature type="binding site" evidence="8">
    <location>
        <position position="104"/>
    </location>
    <ligand>
        <name>Mg(2+)</name>
        <dbReference type="ChEBI" id="CHEBI:18420"/>
    </ligand>
</feature>
<dbReference type="InterPro" id="IPR022907">
    <property type="entry name" value="VapC_family"/>
</dbReference>
<evidence type="ECO:0000313" key="10">
    <source>
        <dbReference type="EMBL" id="THF59405.1"/>
    </source>
</evidence>
<keyword evidence="5 8" id="KW-0378">Hydrolase</keyword>
<dbReference type="OrthoDB" id="9804823at2"/>
<dbReference type="RefSeq" id="WP_136385920.1">
    <property type="nucleotide sequence ID" value="NZ_SSOD01000013.1"/>
</dbReference>
<evidence type="ECO:0000256" key="8">
    <source>
        <dbReference type="HAMAP-Rule" id="MF_00265"/>
    </source>
</evidence>
<keyword evidence="6 8" id="KW-0460">Magnesium</keyword>
<proteinExistence type="inferred from homology"/>
<name>A0A4S4AJ41_9RHOO</name>
<keyword evidence="8" id="KW-0800">Toxin</keyword>
<dbReference type="Gene3D" id="3.40.50.1010">
    <property type="entry name" value="5'-nuclease"/>
    <property type="match status" value="1"/>
</dbReference>
<keyword evidence="11" id="KW-1185">Reference proteome</keyword>
<dbReference type="GO" id="GO:0016787">
    <property type="term" value="F:hydrolase activity"/>
    <property type="evidence" value="ECO:0007669"/>
    <property type="project" value="UniProtKB-KW"/>
</dbReference>
<dbReference type="InterPro" id="IPR002716">
    <property type="entry name" value="PIN_dom"/>
</dbReference>
<evidence type="ECO:0000256" key="2">
    <source>
        <dbReference type="ARBA" id="ARBA00022649"/>
    </source>
</evidence>
<keyword evidence="3 8" id="KW-0540">Nuclease</keyword>
<comment type="cofactor">
    <cofactor evidence="1 8">
        <name>Mg(2+)</name>
        <dbReference type="ChEBI" id="CHEBI:18420"/>
    </cofactor>
</comment>
<dbReference type="Pfam" id="PF01850">
    <property type="entry name" value="PIN"/>
    <property type="match status" value="1"/>
</dbReference>
<comment type="function">
    <text evidence="8">Toxic component of a toxin-antitoxin (TA) system. An RNase.</text>
</comment>
<dbReference type="PANTHER" id="PTHR33653">
    <property type="entry name" value="RIBONUCLEASE VAPC2"/>
    <property type="match status" value="1"/>
</dbReference>
<dbReference type="EMBL" id="SSOD01000013">
    <property type="protein sequence ID" value="THF59405.1"/>
    <property type="molecule type" value="Genomic_DNA"/>
</dbReference>
<keyword evidence="2 8" id="KW-1277">Toxin-antitoxin system</keyword>
<evidence type="ECO:0000259" key="9">
    <source>
        <dbReference type="Pfam" id="PF01850"/>
    </source>
</evidence>
<dbReference type="HAMAP" id="MF_00265">
    <property type="entry name" value="VapC_Nob1"/>
    <property type="match status" value="1"/>
</dbReference>
<dbReference type="Proteomes" id="UP000307956">
    <property type="component" value="Unassembled WGS sequence"/>
</dbReference>
<dbReference type="GO" id="GO:0004540">
    <property type="term" value="F:RNA nuclease activity"/>
    <property type="evidence" value="ECO:0007669"/>
    <property type="project" value="InterPro"/>
</dbReference>
<feature type="domain" description="PIN" evidence="9">
    <location>
        <begin position="2"/>
        <end position="126"/>
    </location>
</feature>
<reference evidence="10 11" key="1">
    <citation type="submission" date="2019-04" db="EMBL/GenBank/DDBJ databases">
        <title>Azoarcus rhizosphaerae sp. nov. isolated from rhizosphere of Ficus religiosa.</title>
        <authorList>
            <person name="Lin S.-Y."/>
            <person name="Hameed A."/>
            <person name="Hsu Y.-H."/>
            <person name="Young C.-C."/>
        </authorList>
    </citation>
    <scope>NUCLEOTIDE SEQUENCE [LARGE SCALE GENOMIC DNA]</scope>
    <source>
        <strain evidence="10 11">CC-YHH848</strain>
    </source>
</reference>
<accession>A0A4S4AJ41</accession>
<evidence type="ECO:0000256" key="7">
    <source>
        <dbReference type="ARBA" id="ARBA00038093"/>
    </source>
</evidence>
<dbReference type="InterPro" id="IPR050556">
    <property type="entry name" value="Type_II_TA_system_RNase"/>
</dbReference>
<evidence type="ECO:0000256" key="3">
    <source>
        <dbReference type="ARBA" id="ARBA00022722"/>
    </source>
</evidence>
<evidence type="ECO:0000256" key="6">
    <source>
        <dbReference type="ARBA" id="ARBA00022842"/>
    </source>
</evidence>
<dbReference type="AlphaFoldDB" id="A0A4S4AJ41"/>
<evidence type="ECO:0000256" key="5">
    <source>
        <dbReference type="ARBA" id="ARBA00022801"/>
    </source>
</evidence>
<comment type="caution">
    <text evidence="10">The sequence shown here is derived from an EMBL/GenBank/DDBJ whole genome shotgun (WGS) entry which is preliminary data.</text>
</comment>
<dbReference type="PANTHER" id="PTHR33653:SF1">
    <property type="entry name" value="RIBONUCLEASE VAPC2"/>
    <property type="match status" value="1"/>
</dbReference>
<dbReference type="InterPro" id="IPR029060">
    <property type="entry name" value="PIN-like_dom_sf"/>
</dbReference>
<keyword evidence="4 8" id="KW-0479">Metal-binding</keyword>
<protein>
    <recommendedName>
        <fullName evidence="8">Ribonuclease VapC</fullName>
        <shortName evidence="8">RNase VapC</shortName>
        <ecNumber evidence="8">3.1.-.-</ecNumber>
    </recommendedName>
    <alternativeName>
        <fullName evidence="8">Toxin VapC</fullName>
    </alternativeName>
</protein>
<dbReference type="GO" id="GO:0090729">
    <property type="term" value="F:toxin activity"/>
    <property type="evidence" value="ECO:0007669"/>
    <property type="project" value="UniProtKB-KW"/>
</dbReference>
<evidence type="ECO:0000256" key="4">
    <source>
        <dbReference type="ARBA" id="ARBA00022723"/>
    </source>
</evidence>
<dbReference type="SUPFAM" id="SSF88723">
    <property type="entry name" value="PIN domain-like"/>
    <property type="match status" value="1"/>
</dbReference>
<evidence type="ECO:0000313" key="11">
    <source>
        <dbReference type="Proteomes" id="UP000307956"/>
    </source>
</evidence>
<gene>
    <name evidence="8" type="primary">vapC</name>
    <name evidence="10" type="ORF">E6O51_15545</name>
</gene>
<dbReference type="GO" id="GO:0000287">
    <property type="term" value="F:magnesium ion binding"/>
    <property type="evidence" value="ECO:0007669"/>
    <property type="project" value="UniProtKB-UniRule"/>
</dbReference>
<dbReference type="EC" id="3.1.-.-" evidence="8"/>
<feature type="binding site" evidence="8">
    <location>
        <position position="5"/>
    </location>
    <ligand>
        <name>Mg(2+)</name>
        <dbReference type="ChEBI" id="CHEBI:18420"/>
    </ligand>
</feature>
<organism evidence="10 11">
    <name type="scientific">Pseudothauera rhizosphaerae</name>
    <dbReference type="NCBI Taxonomy" id="2565932"/>
    <lineage>
        <taxon>Bacteria</taxon>
        <taxon>Pseudomonadati</taxon>
        <taxon>Pseudomonadota</taxon>
        <taxon>Betaproteobacteria</taxon>
        <taxon>Rhodocyclales</taxon>
        <taxon>Zoogloeaceae</taxon>
        <taxon>Pseudothauera</taxon>
    </lineage>
</organism>